<dbReference type="PROSITE" id="PS51186">
    <property type="entry name" value="GNAT"/>
    <property type="match status" value="1"/>
</dbReference>
<dbReference type="STRING" id="1121365.GCA_000375365_01885"/>
<dbReference type="GO" id="GO:0008999">
    <property type="term" value="F:protein-N-terminal-alanine acetyltransferase activity"/>
    <property type="evidence" value="ECO:0007669"/>
    <property type="project" value="TreeGrafter"/>
</dbReference>
<comment type="similarity">
    <text evidence="3">Belongs to the acetyltransferase family. RimJ subfamily.</text>
</comment>
<dbReference type="EMBL" id="PJAF01000002">
    <property type="protein sequence ID" value="PKF69520.1"/>
    <property type="molecule type" value="Genomic_DNA"/>
</dbReference>
<organism evidence="5 6">
    <name type="scientific">Corynebacterium mastitidis</name>
    <dbReference type="NCBI Taxonomy" id="161890"/>
    <lineage>
        <taxon>Bacteria</taxon>
        <taxon>Bacillati</taxon>
        <taxon>Actinomycetota</taxon>
        <taxon>Actinomycetes</taxon>
        <taxon>Mycobacteriales</taxon>
        <taxon>Corynebacteriaceae</taxon>
        <taxon>Corynebacterium</taxon>
    </lineage>
</organism>
<dbReference type="Pfam" id="PF13302">
    <property type="entry name" value="Acetyltransf_3"/>
    <property type="match status" value="1"/>
</dbReference>
<evidence type="ECO:0000256" key="2">
    <source>
        <dbReference type="ARBA" id="ARBA00023315"/>
    </source>
</evidence>
<comment type="caution">
    <text evidence="5">The sequence shown here is derived from an EMBL/GenBank/DDBJ whole genome shotgun (WGS) entry which is preliminary data.</text>
</comment>
<proteinExistence type="inferred from homology"/>
<dbReference type="GO" id="GO:0005737">
    <property type="term" value="C:cytoplasm"/>
    <property type="evidence" value="ECO:0007669"/>
    <property type="project" value="TreeGrafter"/>
</dbReference>
<evidence type="ECO:0000256" key="3">
    <source>
        <dbReference type="ARBA" id="ARBA00038502"/>
    </source>
</evidence>
<protein>
    <submittedName>
        <fullName evidence="5">GNAT family N-acetyltransferase</fullName>
    </submittedName>
</protein>
<name>A0A2N0X9Y4_9CORY</name>
<dbReference type="AlphaFoldDB" id="A0A2N0X9Y4"/>
<evidence type="ECO:0000313" key="6">
    <source>
        <dbReference type="Proteomes" id="UP000233249"/>
    </source>
</evidence>
<dbReference type="OrthoDB" id="5242221at2"/>
<keyword evidence="2" id="KW-0012">Acyltransferase</keyword>
<dbReference type="Proteomes" id="UP000233249">
    <property type="component" value="Unassembled WGS sequence"/>
</dbReference>
<feature type="domain" description="N-acetyltransferase" evidence="4">
    <location>
        <begin position="11"/>
        <end position="178"/>
    </location>
</feature>
<dbReference type="SUPFAM" id="SSF55729">
    <property type="entry name" value="Acyl-CoA N-acyltransferases (Nat)"/>
    <property type="match status" value="1"/>
</dbReference>
<dbReference type="PANTHER" id="PTHR43792">
    <property type="entry name" value="GNAT FAMILY, PUTATIVE (AFU_ORTHOLOGUE AFUA_3G00765)-RELATED-RELATED"/>
    <property type="match status" value="1"/>
</dbReference>
<evidence type="ECO:0000313" key="5">
    <source>
        <dbReference type="EMBL" id="PKF69520.1"/>
    </source>
</evidence>
<dbReference type="Gene3D" id="3.40.630.30">
    <property type="match status" value="1"/>
</dbReference>
<keyword evidence="1 5" id="KW-0808">Transferase</keyword>
<evidence type="ECO:0000256" key="1">
    <source>
        <dbReference type="ARBA" id="ARBA00022679"/>
    </source>
</evidence>
<reference evidence="5 6" key="1">
    <citation type="submission" date="2017-12" db="EMBL/GenBank/DDBJ databases">
        <title>Corynebacterium mastitidis 16-1433 Genome.</title>
        <authorList>
            <person name="Gulvik C.A."/>
        </authorList>
    </citation>
    <scope>NUCLEOTIDE SEQUENCE [LARGE SCALE GENOMIC DNA]</scope>
    <source>
        <strain evidence="5 6">16-1433</strain>
    </source>
</reference>
<evidence type="ECO:0000259" key="4">
    <source>
        <dbReference type="PROSITE" id="PS51186"/>
    </source>
</evidence>
<dbReference type="InterPro" id="IPR000182">
    <property type="entry name" value="GNAT_dom"/>
</dbReference>
<sequence length="199" mass="21820">MRAVLLDGATVRLRPLQRGDGAAWCQIRILNEPFLRPVEPTLCGGWEENHTPAQWRRYYKHLRRCAREGTTVPLAIEVDGEFAGQLTLGGIQRGTASECWIGYWVDAARTGRGVATAACALGTDYALATLGMHRVTATYLPSNPASGTVLGRNGYREEGYLRANLHIDGAWRDHHFVALVAGDPPGTCLGRLRRAGLIR</sequence>
<accession>A0A2N0X9Y4</accession>
<dbReference type="PANTHER" id="PTHR43792:SF8">
    <property type="entry name" value="[RIBOSOMAL PROTEIN US5]-ALANINE N-ACETYLTRANSFERASE"/>
    <property type="match status" value="1"/>
</dbReference>
<dbReference type="RefSeq" id="WP_101172833.1">
    <property type="nucleotide sequence ID" value="NZ_JAKRKB010000011.1"/>
</dbReference>
<gene>
    <name evidence="5" type="ORF">CXB45_01285</name>
</gene>
<dbReference type="InterPro" id="IPR051531">
    <property type="entry name" value="N-acetyltransferase"/>
</dbReference>
<dbReference type="InterPro" id="IPR016181">
    <property type="entry name" value="Acyl_CoA_acyltransferase"/>
</dbReference>